<reference evidence="3" key="1">
    <citation type="journal article" date="2014" name="Genome Announc.">
        <title>Draft genome sequence of the plant-pathogenic soil fungus Rhizoctonia solani anastomosis group 3 strain Rhs1AP.</title>
        <authorList>
            <person name="Cubeta M.A."/>
            <person name="Thomas E."/>
            <person name="Dean R.A."/>
            <person name="Jabaji S."/>
            <person name="Neate S.M."/>
            <person name="Tavantzis S."/>
            <person name="Toda T."/>
            <person name="Vilgalys R."/>
            <person name="Bharathan N."/>
            <person name="Fedorova-Abrams N."/>
            <person name="Pakala S.B."/>
            <person name="Pakala S.M."/>
            <person name="Zafar N."/>
            <person name="Joardar V."/>
            <person name="Losada L."/>
            <person name="Nierman W.C."/>
        </authorList>
    </citation>
    <scope>NUCLEOTIDE SEQUENCE [LARGE SCALE GENOMIC DNA]</scope>
    <source>
        <strain evidence="3">AG-3</strain>
    </source>
</reference>
<feature type="region of interest" description="Disordered" evidence="1">
    <location>
        <begin position="349"/>
        <end position="377"/>
    </location>
</feature>
<feature type="compositionally biased region" description="Polar residues" evidence="1">
    <location>
        <begin position="27"/>
        <end position="43"/>
    </location>
</feature>
<evidence type="ECO:0000256" key="1">
    <source>
        <dbReference type="SAM" id="MobiDB-lite"/>
    </source>
</evidence>
<proteinExistence type="predicted"/>
<dbReference type="AlphaFoldDB" id="X8J0N6"/>
<name>X8J0N6_9AGAM</name>
<dbReference type="EMBL" id="JATN01000322">
    <property type="protein sequence ID" value="EUC55545.1"/>
    <property type="molecule type" value="Genomic_DNA"/>
</dbReference>
<protein>
    <submittedName>
        <fullName evidence="2">Uncharacterized protein</fullName>
    </submittedName>
</protein>
<dbReference type="OrthoDB" id="3266478at2759"/>
<feature type="region of interest" description="Disordered" evidence="1">
    <location>
        <begin position="1"/>
        <end position="106"/>
    </location>
</feature>
<organism evidence="2 3">
    <name type="scientific">Rhizoctonia solani AG-3 Rhs1AP</name>
    <dbReference type="NCBI Taxonomy" id="1086054"/>
    <lineage>
        <taxon>Eukaryota</taxon>
        <taxon>Fungi</taxon>
        <taxon>Dikarya</taxon>
        <taxon>Basidiomycota</taxon>
        <taxon>Agaricomycotina</taxon>
        <taxon>Agaricomycetes</taxon>
        <taxon>Cantharellales</taxon>
        <taxon>Ceratobasidiaceae</taxon>
        <taxon>Rhizoctonia</taxon>
    </lineage>
</organism>
<accession>X8J0N6</accession>
<evidence type="ECO:0000313" key="3">
    <source>
        <dbReference type="Proteomes" id="UP000030108"/>
    </source>
</evidence>
<evidence type="ECO:0000313" key="2">
    <source>
        <dbReference type="EMBL" id="EUC55545.1"/>
    </source>
</evidence>
<feature type="compositionally biased region" description="Polar residues" evidence="1">
    <location>
        <begin position="1"/>
        <end position="14"/>
    </location>
</feature>
<sequence>MSNATHYNNDQPFNREQPFIFGDWASQDETYGNLNHSPNSPSMMTAGLGNESHNEYPDSTWVDQAPAEPAPPSPPQADQAPHLQAPHHHAPATQAFPPPASTGIASTGPLGYNSGLHPSEFIGQLDAICPIKLAQLVAYWQPPTPISATISPAVLVPATNGYNLGHPPAGPSQLIGYPAQENQWGQGMAGPSIYPTQTNHYDPASLLGQYQSNHYDHTVDQAPYPDQFTLMGPPAVPTFPSQVAGVDAFSQSTYLALDQVNPMPMEPIAPAPAPALTPAAVHVPVPALAPAHVPAPALAPTHAPALPALPALPTLPALPALPAPAQAPQTGGLVLPTLIPRVQSGFKRKHTLKRQVSTASAMSIDGDQGRPTKRRKTRGAPFIPNAEWQQLQQLNLNAPGKYYTHPASYEPNYSGTGDAVKRYACLYIDPFNDTQCWRKKHNAQPEEWLSSLDGRKEKGFFPRNEAEMLRHLAMHRKEDVSAARAVPRLAHLATVWQDDLIDEQIIKDRDTPDSQVWLAGEIRKSQEELDEELAASALHQQ</sequence>
<gene>
    <name evidence="2" type="ORF">RSOL_120620</name>
</gene>
<comment type="caution">
    <text evidence="2">The sequence shown here is derived from an EMBL/GenBank/DDBJ whole genome shotgun (WGS) entry which is preliminary data.</text>
</comment>
<dbReference type="Proteomes" id="UP000030108">
    <property type="component" value="Unassembled WGS sequence"/>
</dbReference>